<feature type="region of interest" description="Disordered" evidence="5">
    <location>
        <begin position="541"/>
        <end position="585"/>
    </location>
</feature>
<feature type="region of interest" description="Disordered" evidence="5">
    <location>
        <begin position="488"/>
        <end position="510"/>
    </location>
</feature>
<dbReference type="InterPro" id="IPR051170">
    <property type="entry name" value="Neural/epithelial_adhesion"/>
</dbReference>
<feature type="compositionally biased region" description="Low complexity" evidence="5">
    <location>
        <begin position="457"/>
        <end position="469"/>
    </location>
</feature>
<dbReference type="FunFam" id="2.60.40.10:FF:000032">
    <property type="entry name" value="palladin isoform X1"/>
    <property type="match status" value="1"/>
</dbReference>
<dbReference type="AlphaFoldDB" id="A0A8J2LGP2"/>
<evidence type="ECO:0000256" key="1">
    <source>
        <dbReference type="ARBA" id="ARBA00022729"/>
    </source>
</evidence>
<dbReference type="FunFam" id="2.60.40.10:FF:000107">
    <property type="entry name" value="Myosin, light chain kinase a"/>
    <property type="match status" value="1"/>
</dbReference>
<dbReference type="PROSITE" id="PS50835">
    <property type="entry name" value="IG_LIKE"/>
    <property type="match status" value="3"/>
</dbReference>
<feature type="transmembrane region" description="Helical" evidence="6">
    <location>
        <begin position="376"/>
        <end position="397"/>
    </location>
</feature>
<protein>
    <recommendedName>
        <fullName evidence="7">Ig-like domain-containing protein</fullName>
    </recommendedName>
</protein>
<dbReference type="InterPro" id="IPR003599">
    <property type="entry name" value="Ig_sub"/>
</dbReference>
<dbReference type="InterPro" id="IPR013151">
    <property type="entry name" value="Immunoglobulin_dom"/>
</dbReference>
<keyword evidence="3" id="KW-1015">Disulfide bond</keyword>
<evidence type="ECO:0000313" key="8">
    <source>
        <dbReference type="EMBL" id="CAG7832719.1"/>
    </source>
</evidence>
<feature type="compositionally biased region" description="Low complexity" evidence="5">
    <location>
        <begin position="489"/>
        <end position="510"/>
    </location>
</feature>
<dbReference type="InterPro" id="IPR007110">
    <property type="entry name" value="Ig-like_dom"/>
</dbReference>
<accession>A0A8J2LGP2</accession>
<keyword evidence="4" id="KW-0393">Immunoglobulin domain</keyword>
<keyword evidence="6" id="KW-0472">Membrane</keyword>
<feature type="region of interest" description="Disordered" evidence="5">
    <location>
        <begin position="410"/>
        <end position="434"/>
    </location>
</feature>
<dbReference type="Proteomes" id="UP000708208">
    <property type="component" value="Unassembled WGS sequence"/>
</dbReference>
<keyword evidence="6" id="KW-1133">Transmembrane helix</keyword>
<feature type="region of interest" description="Disordered" evidence="5">
    <location>
        <begin position="124"/>
        <end position="144"/>
    </location>
</feature>
<feature type="domain" description="Ig-like" evidence="7">
    <location>
        <begin position="30"/>
        <end position="120"/>
    </location>
</feature>
<feature type="compositionally biased region" description="Polar residues" evidence="5">
    <location>
        <begin position="131"/>
        <end position="142"/>
    </location>
</feature>
<evidence type="ECO:0000256" key="2">
    <source>
        <dbReference type="ARBA" id="ARBA00022737"/>
    </source>
</evidence>
<evidence type="ECO:0000256" key="6">
    <source>
        <dbReference type="SAM" id="Phobius"/>
    </source>
</evidence>
<reference evidence="8" key="1">
    <citation type="submission" date="2021-06" db="EMBL/GenBank/DDBJ databases">
        <authorList>
            <person name="Hodson N. C."/>
            <person name="Mongue J. A."/>
            <person name="Jaron S. K."/>
        </authorList>
    </citation>
    <scope>NUCLEOTIDE SEQUENCE</scope>
</reference>
<dbReference type="PANTHER" id="PTHR12231">
    <property type="entry name" value="CTX-RELATED TYPE I TRANSMEMBRANE PROTEIN"/>
    <property type="match status" value="1"/>
</dbReference>
<name>A0A8J2LGP2_9HEXA</name>
<organism evidence="8 9">
    <name type="scientific">Allacma fusca</name>
    <dbReference type="NCBI Taxonomy" id="39272"/>
    <lineage>
        <taxon>Eukaryota</taxon>
        <taxon>Metazoa</taxon>
        <taxon>Ecdysozoa</taxon>
        <taxon>Arthropoda</taxon>
        <taxon>Hexapoda</taxon>
        <taxon>Collembola</taxon>
        <taxon>Symphypleona</taxon>
        <taxon>Sminthuridae</taxon>
        <taxon>Allacma</taxon>
    </lineage>
</organism>
<feature type="compositionally biased region" description="Basic and acidic residues" evidence="5">
    <location>
        <begin position="1"/>
        <end position="11"/>
    </location>
</feature>
<feature type="region of interest" description="Disordered" evidence="5">
    <location>
        <begin position="451"/>
        <end position="476"/>
    </location>
</feature>
<feature type="region of interest" description="Disordered" evidence="5">
    <location>
        <begin position="1"/>
        <end position="37"/>
    </location>
</feature>
<keyword evidence="1" id="KW-0732">Signal</keyword>
<dbReference type="Pfam" id="PF00047">
    <property type="entry name" value="ig"/>
    <property type="match status" value="1"/>
</dbReference>
<proteinExistence type="predicted"/>
<evidence type="ECO:0000256" key="4">
    <source>
        <dbReference type="ARBA" id="ARBA00023319"/>
    </source>
</evidence>
<gene>
    <name evidence="8" type="ORF">AFUS01_LOCUS42390</name>
</gene>
<feature type="domain" description="Ig-like" evidence="7">
    <location>
        <begin position="240"/>
        <end position="338"/>
    </location>
</feature>
<dbReference type="Pfam" id="PF13927">
    <property type="entry name" value="Ig_3"/>
    <property type="match status" value="2"/>
</dbReference>
<comment type="caution">
    <text evidence="8">The sequence shown here is derived from an EMBL/GenBank/DDBJ whole genome shotgun (WGS) entry which is preliminary data.</text>
</comment>
<evidence type="ECO:0000313" key="9">
    <source>
        <dbReference type="Proteomes" id="UP000708208"/>
    </source>
</evidence>
<keyword evidence="9" id="KW-1185">Reference proteome</keyword>
<feature type="domain" description="Ig-like" evidence="7">
    <location>
        <begin position="145"/>
        <end position="233"/>
    </location>
</feature>
<evidence type="ECO:0000259" key="7">
    <source>
        <dbReference type="PROSITE" id="PS50835"/>
    </source>
</evidence>
<evidence type="ECO:0000256" key="3">
    <source>
        <dbReference type="ARBA" id="ARBA00023157"/>
    </source>
</evidence>
<keyword evidence="6" id="KW-0812">Transmembrane</keyword>
<dbReference type="SMART" id="SM00408">
    <property type="entry name" value="IGc2"/>
    <property type="match status" value="3"/>
</dbReference>
<dbReference type="SMART" id="SM00409">
    <property type="entry name" value="IG"/>
    <property type="match status" value="3"/>
</dbReference>
<dbReference type="EMBL" id="CAJVCH010566573">
    <property type="protein sequence ID" value="CAG7832719.1"/>
    <property type="molecule type" value="Genomic_DNA"/>
</dbReference>
<evidence type="ECO:0000256" key="5">
    <source>
        <dbReference type="SAM" id="MobiDB-lite"/>
    </source>
</evidence>
<dbReference type="InterPro" id="IPR003598">
    <property type="entry name" value="Ig_sub2"/>
</dbReference>
<sequence>MMNNEDKRHSPEGTVVKNKTVANTGGEKGPPVLVDEGDKSNVVTHVRENAELDCPLIGNPPPLYEWSKGGERIDEKWDRFSLIQGRLIIRSVIHEDSGSYVCRAINGFGLNSFSTQLTVTGDDPQKDNFLKSPTSKRSNANESLPEIVWENLPPSDKTLTEPKGKTLQLKCESRGNPKPNVTWYKDSKNLTSSKDVIATLKLFNLTEKDNGKYRCESWNKLGKSVYEVALRVTEAWQGAAEILELNPSNLTLYPGQSGRITCLARLEGATLPLMVWVKIVDQTPESDNTDKPLFHDGFFYEVLLNKTDMHEKSKNTYVSVLPINNATVADAGTYRCLVIGPMGFNHSKAQVIIEADPHHAQIDMDKRKSATVQRTILWTFAFLILVVLMVVCLSRLYGCRGPLKNSSGTTIGKMPGVPKPLTSNAQVPKRSPGETLSTTLTQTHNDVLQPLVDGHNSRTTSVSVSASRRQGAGTNGRHKLCLSEHMHLSVTSSHSNNSSSAIADSDTSSSKNVNYVEANDSTAMYFVNDVDTMPFSNSMLASGKVHRSRDRNHRDRDKYRKRWSRTHASNEIHHGSPSSTTHLPVPAPSCESLFSEDSGSSALHYYYEPRRHHHQHYYQHSHKCPKDVSPTHLSKCLVTNN</sequence>
<dbReference type="PANTHER" id="PTHR12231:SF253">
    <property type="entry name" value="DPR-INTERACTING PROTEIN ETA, ISOFORM B-RELATED"/>
    <property type="match status" value="1"/>
</dbReference>
<dbReference type="OrthoDB" id="5984265at2759"/>
<keyword evidence="2" id="KW-0677">Repeat</keyword>